<dbReference type="GO" id="GO:0003887">
    <property type="term" value="F:DNA-directed DNA polymerase activity"/>
    <property type="evidence" value="ECO:0007669"/>
    <property type="project" value="UniProtKB-KW"/>
</dbReference>
<dbReference type="InterPro" id="IPR027417">
    <property type="entry name" value="P-loop_NTPase"/>
</dbReference>
<dbReference type="EC" id="2.7.7.7" evidence="1"/>
<evidence type="ECO:0000256" key="6">
    <source>
        <dbReference type="ARBA" id="ARBA00022932"/>
    </source>
</evidence>
<dbReference type="Gene3D" id="1.20.272.10">
    <property type="match status" value="1"/>
</dbReference>
<evidence type="ECO:0000256" key="1">
    <source>
        <dbReference type="ARBA" id="ARBA00012417"/>
    </source>
</evidence>
<gene>
    <name evidence="9" type="ORF">MNBD_GAMMA20-2172</name>
</gene>
<keyword evidence="5" id="KW-0235">DNA replication</keyword>
<evidence type="ECO:0000256" key="4">
    <source>
        <dbReference type="ARBA" id="ARBA00022695"/>
    </source>
</evidence>
<evidence type="ECO:0000256" key="7">
    <source>
        <dbReference type="ARBA" id="ARBA00049244"/>
    </source>
</evidence>
<keyword evidence="6" id="KW-0239">DNA-directed DNA polymerase</keyword>
<dbReference type="Pfam" id="PF09115">
    <property type="entry name" value="DNApol3-delta_C"/>
    <property type="match status" value="1"/>
</dbReference>
<evidence type="ECO:0000256" key="2">
    <source>
        <dbReference type="ARBA" id="ARBA00014363"/>
    </source>
</evidence>
<keyword evidence="3 9" id="KW-0808">Transferase</keyword>
<feature type="domain" description="DNA polymerase III delta subunit C-terminal" evidence="8">
    <location>
        <begin position="211"/>
        <end position="322"/>
    </location>
</feature>
<dbReference type="PANTHER" id="PTHR11669">
    <property type="entry name" value="REPLICATION FACTOR C / DNA POLYMERASE III GAMMA-TAU SUBUNIT"/>
    <property type="match status" value="1"/>
</dbReference>
<dbReference type="GO" id="GO:0008408">
    <property type="term" value="F:3'-5' exonuclease activity"/>
    <property type="evidence" value="ECO:0007669"/>
    <property type="project" value="InterPro"/>
</dbReference>
<dbReference type="AlphaFoldDB" id="A0A3B0ZYS6"/>
<evidence type="ECO:0000259" key="8">
    <source>
        <dbReference type="Pfam" id="PF09115"/>
    </source>
</evidence>
<dbReference type="NCBIfam" id="NF004310">
    <property type="entry name" value="PRK05707.1"/>
    <property type="match status" value="1"/>
</dbReference>
<dbReference type="InterPro" id="IPR004622">
    <property type="entry name" value="DNA_pol_HolB"/>
</dbReference>
<dbReference type="GO" id="GO:0003677">
    <property type="term" value="F:DNA binding"/>
    <property type="evidence" value="ECO:0007669"/>
    <property type="project" value="InterPro"/>
</dbReference>
<evidence type="ECO:0000256" key="5">
    <source>
        <dbReference type="ARBA" id="ARBA00022705"/>
    </source>
</evidence>
<dbReference type="Pfam" id="PF13177">
    <property type="entry name" value="DNA_pol3_delta2"/>
    <property type="match status" value="1"/>
</dbReference>
<dbReference type="SUPFAM" id="SSF52540">
    <property type="entry name" value="P-loop containing nucleoside triphosphate hydrolases"/>
    <property type="match status" value="1"/>
</dbReference>
<dbReference type="GO" id="GO:0009360">
    <property type="term" value="C:DNA polymerase III complex"/>
    <property type="evidence" value="ECO:0007669"/>
    <property type="project" value="InterPro"/>
</dbReference>
<evidence type="ECO:0000313" key="9">
    <source>
        <dbReference type="EMBL" id="VAW92592.1"/>
    </source>
</evidence>
<sequence length="328" mass="35623">MSKRLPWQTDLWAGLRARVRDKRLPHALLLTGAEGVGKLDFATRLAEGLLCQSPHDDGSACGQCHACGLLAGGSHPDFRHVGPPEGKLVIPIDTIRAVGEFFALTSQYNGRQVIIVHPAEAMSPSAANSLLKTLEEPTPGALLILVCSRPSQLLPTIRSRCQQVAFALPEPTQAVTWLRERLPSDGDAEALLALAEGAPLAALRLNSEGGLAARQSLVHQWAGLLVGREDPLAVAAQWKPWGLARSLRWLSSWVTDLIRLKSVGSDAAISNKDLGAQLQKIAERLDLKALYAFLDQLTEYGRLTANNLNEQLALEDLMIAWQRSAARR</sequence>
<protein>
    <recommendedName>
        <fullName evidence="2">DNA polymerase III subunit delta'</fullName>
        <ecNumber evidence="1">2.7.7.7</ecNumber>
    </recommendedName>
</protein>
<reference evidence="9" key="1">
    <citation type="submission" date="2018-06" db="EMBL/GenBank/DDBJ databases">
        <authorList>
            <person name="Zhirakovskaya E."/>
        </authorList>
    </citation>
    <scope>NUCLEOTIDE SEQUENCE</scope>
</reference>
<dbReference type="EMBL" id="UOFU01000002">
    <property type="protein sequence ID" value="VAW92592.1"/>
    <property type="molecule type" value="Genomic_DNA"/>
</dbReference>
<organism evidence="9">
    <name type="scientific">hydrothermal vent metagenome</name>
    <dbReference type="NCBI Taxonomy" id="652676"/>
    <lineage>
        <taxon>unclassified sequences</taxon>
        <taxon>metagenomes</taxon>
        <taxon>ecological metagenomes</taxon>
    </lineage>
</organism>
<dbReference type="InterPro" id="IPR050238">
    <property type="entry name" value="DNA_Rep/Repair_Clamp_Loader"/>
</dbReference>
<evidence type="ECO:0000256" key="3">
    <source>
        <dbReference type="ARBA" id="ARBA00022679"/>
    </source>
</evidence>
<dbReference type="PANTHER" id="PTHR11669:SF8">
    <property type="entry name" value="DNA POLYMERASE III SUBUNIT DELTA"/>
    <property type="match status" value="1"/>
</dbReference>
<accession>A0A3B0ZYS6</accession>
<dbReference type="GO" id="GO:0006261">
    <property type="term" value="P:DNA-templated DNA replication"/>
    <property type="evidence" value="ECO:0007669"/>
    <property type="project" value="TreeGrafter"/>
</dbReference>
<proteinExistence type="predicted"/>
<dbReference type="InterPro" id="IPR015199">
    <property type="entry name" value="DNA_pol_III_delta_C"/>
</dbReference>
<comment type="catalytic activity">
    <reaction evidence="7">
        <text>DNA(n) + a 2'-deoxyribonucleoside 5'-triphosphate = DNA(n+1) + diphosphate</text>
        <dbReference type="Rhea" id="RHEA:22508"/>
        <dbReference type="Rhea" id="RHEA-COMP:17339"/>
        <dbReference type="Rhea" id="RHEA-COMP:17340"/>
        <dbReference type="ChEBI" id="CHEBI:33019"/>
        <dbReference type="ChEBI" id="CHEBI:61560"/>
        <dbReference type="ChEBI" id="CHEBI:173112"/>
        <dbReference type="EC" id="2.7.7.7"/>
    </reaction>
</comment>
<name>A0A3B0ZYS6_9ZZZZ</name>
<dbReference type="NCBIfam" id="TIGR00678">
    <property type="entry name" value="holB"/>
    <property type="match status" value="1"/>
</dbReference>
<keyword evidence="4 9" id="KW-0548">Nucleotidyltransferase</keyword>
<dbReference type="Gene3D" id="3.40.50.300">
    <property type="entry name" value="P-loop containing nucleotide triphosphate hydrolases"/>
    <property type="match status" value="1"/>
</dbReference>